<name>A0A0H3J4D5_CLOPA</name>
<dbReference type="GeneID" id="93074861"/>
<dbReference type="KEGG" id="cpat:CLPA_c27340"/>
<gene>
    <name evidence="1" type="ORF">CLPA_c27340</name>
    <name evidence="2" type="ORF">CP6013_00450</name>
</gene>
<organism evidence="1 4">
    <name type="scientific">Clostridium pasteurianum DSM 525 = ATCC 6013</name>
    <dbReference type="NCBI Taxonomy" id="1262449"/>
    <lineage>
        <taxon>Bacteria</taxon>
        <taxon>Bacillati</taxon>
        <taxon>Bacillota</taxon>
        <taxon>Clostridia</taxon>
        <taxon>Eubacteriales</taxon>
        <taxon>Clostridiaceae</taxon>
        <taxon>Clostridium</taxon>
    </lineage>
</organism>
<dbReference type="AlphaFoldDB" id="A0A0H3J4D5"/>
<reference evidence="2 3" key="3">
    <citation type="journal article" name="Genome Announc.">
        <title>Improved Draft Genome Sequence of Clostridium pasteurianum Strain ATCC 6013 (DSM 525) Using a Hybrid Next-Generation Sequencing Approach.</title>
        <authorList>
            <person name="Pyne M.E."/>
            <person name="Utturkar S."/>
            <person name="Brown S.D."/>
            <person name="Moo-Young M."/>
            <person name="Chung D.A."/>
            <person name="Chou C.P."/>
        </authorList>
    </citation>
    <scope>NUCLEOTIDE SEQUENCE [LARGE SCALE GENOMIC DNA]</scope>
    <source>
        <strain evidence="2 3">ATCC 6013</strain>
    </source>
</reference>
<dbReference type="Proteomes" id="UP000028042">
    <property type="component" value="Unassembled WGS sequence"/>
</dbReference>
<evidence type="ECO:0000313" key="1">
    <source>
        <dbReference type="EMBL" id="AJA52789.1"/>
    </source>
</evidence>
<dbReference type="RefSeq" id="WP_003442749.1">
    <property type="nucleotide sequence ID" value="NZ_ANZB01000003.1"/>
</dbReference>
<protein>
    <submittedName>
        <fullName evidence="1">Uncharacterized protein</fullName>
    </submittedName>
</protein>
<sequence length="169" mass="19448">MNISQVSSSSYFNSNFISKSVSNNTDTKIMDEINNESNPVQKEEDELLYQHLKSAGLDFTIHSLDFYKNAVQSFPPLNAPANVRKAYRVAAENSTIPKGMTFYMYAYQKETGDTIDITNNNVDGYLNLMKDFTNYFTTRYQDNLDSTDYATNVDFLNNFTNELSKYRYS</sequence>
<reference evidence="2" key="2">
    <citation type="submission" date="2015-10" db="EMBL/GenBank/DDBJ databases">
        <title>Improved Draft Genome Sequence of Clostridium pasteurianum Strain ATCC 6013 (DSM 525) Using a Hybrid Next-Generation Sequencing Approach.</title>
        <authorList>
            <person name="Pyne M.E."/>
            <person name="Utturkar S.M."/>
            <person name="Brown S.D."/>
            <person name="Moo-Young M."/>
            <person name="Chung D.A."/>
            <person name="Chou P.C."/>
        </authorList>
    </citation>
    <scope>NUCLEOTIDE SEQUENCE</scope>
    <source>
        <strain evidence="2">ATCC 6013</strain>
    </source>
</reference>
<keyword evidence="4" id="KW-1185">Reference proteome</keyword>
<reference evidence="1 4" key="1">
    <citation type="journal article" date="2015" name="Genome Announc.">
        <title>Complete Genome Sequence of the Nitrogen-Fixing and Solvent-Producing Clostridium pasteurianum DSM 525.</title>
        <authorList>
            <person name="Poehlein A."/>
            <person name="Grosse-Honebrink A."/>
            <person name="Zhang Y."/>
            <person name="Minton N.P."/>
            <person name="Daniel R."/>
        </authorList>
    </citation>
    <scope>NUCLEOTIDE SEQUENCE [LARGE SCALE GENOMIC DNA]</scope>
    <source>
        <strain evidence="1">DSM 525</strain>
        <strain evidence="4">DSM 525 / ATCC 6013</strain>
    </source>
</reference>
<dbReference type="PATRIC" id="fig|1262449.3.peg.1179"/>
<dbReference type="EMBL" id="CP009268">
    <property type="protein sequence ID" value="AJA52789.1"/>
    <property type="molecule type" value="Genomic_DNA"/>
</dbReference>
<evidence type="ECO:0000313" key="4">
    <source>
        <dbReference type="Proteomes" id="UP000030905"/>
    </source>
</evidence>
<proteinExistence type="predicted"/>
<accession>A0A0H3J4D5</accession>
<dbReference type="eggNOG" id="ENOG50324QZ">
    <property type="taxonomic scope" value="Bacteria"/>
</dbReference>
<evidence type="ECO:0000313" key="2">
    <source>
        <dbReference type="EMBL" id="KRU11203.1"/>
    </source>
</evidence>
<dbReference type="KEGG" id="cpae:CPAST_c27340"/>
<evidence type="ECO:0000313" key="3">
    <source>
        <dbReference type="Proteomes" id="UP000028042"/>
    </source>
</evidence>
<dbReference type="Proteomes" id="UP000030905">
    <property type="component" value="Chromosome"/>
</dbReference>
<dbReference type="EMBL" id="JPGY02000001">
    <property type="protein sequence ID" value="KRU11203.1"/>
    <property type="molecule type" value="Genomic_DNA"/>
</dbReference>